<evidence type="ECO:0000259" key="3">
    <source>
        <dbReference type="Pfam" id="PF01926"/>
    </source>
</evidence>
<evidence type="ECO:0000313" key="4">
    <source>
        <dbReference type="EMBL" id="KNE68602.1"/>
    </source>
</evidence>
<feature type="compositionally biased region" description="Basic and acidic residues" evidence="2">
    <location>
        <begin position="610"/>
        <end position="619"/>
    </location>
</feature>
<keyword evidence="1" id="KW-0175">Coiled coil</keyword>
<feature type="region of interest" description="Disordered" evidence="2">
    <location>
        <begin position="596"/>
        <end position="619"/>
    </location>
</feature>
<gene>
    <name evidence="4" type="ORF">AMAG_12774</name>
</gene>
<evidence type="ECO:0000313" key="5">
    <source>
        <dbReference type="Proteomes" id="UP000054350"/>
    </source>
</evidence>
<name>A0A0L0T1J0_ALLM3</name>
<dbReference type="Proteomes" id="UP000054350">
    <property type="component" value="Unassembled WGS sequence"/>
</dbReference>
<dbReference type="OrthoDB" id="2157125at2759"/>
<keyword evidence="5" id="KW-1185">Reference proteome</keyword>
<dbReference type="Pfam" id="PF01926">
    <property type="entry name" value="MMR_HSR1"/>
    <property type="match status" value="1"/>
</dbReference>
<dbReference type="AlphaFoldDB" id="A0A0L0T1J0"/>
<dbReference type="EMBL" id="GG745357">
    <property type="protein sequence ID" value="KNE68602.1"/>
    <property type="molecule type" value="Genomic_DNA"/>
</dbReference>
<dbReference type="VEuPathDB" id="FungiDB:AMAG_12774"/>
<reference evidence="4 5" key="1">
    <citation type="submission" date="2009-11" db="EMBL/GenBank/DDBJ databases">
        <title>Annotation of Allomyces macrogynus ATCC 38327.</title>
        <authorList>
            <consortium name="The Broad Institute Genome Sequencing Platform"/>
            <person name="Russ C."/>
            <person name="Cuomo C."/>
            <person name="Burger G."/>
            <person name="Gray M.W."/>
            <person name="Holland P.W.H."/>
            <person name="King N."/>
            <person name="Lang F.B.F."/>
            <person name="Roger A.J."/>
            <person name="Ruiz-Trillo I."/>
            <person name="Young S.K."/>
            <person name="Zeng Q."/>
            <person name="Gargeya S."/>
            <person name="Fitzgerald M."/>
            <person name="Haas B."/>
            <person name="Abouelleil A."/>
            <person name="Alvarado L."/>
            <person name="Arachchi H.M."/>
            <person name="Berlin A."/>
            <person name="Chapman S.B."/>
            <person name="Gearin G."/>
            <person name="Goldberg J."/>
            <person name="Griggs A."/>
            <person name="Gujja S."/>
            <person name="Hansen M."/>
            <person name="Heiman D."/>
            <person name="Howarth C."/>
            <person name="Larimer J."/>
            <person name="Lui A."/>
            <person name="MacDonald P.J.P."/>
            <person name="McCowen C."/>
            <person name="Montmayeur A."/>
            <person name="Murphy C."/>
            <person name="Neiman D."/>
            <person name="Pearson M."/>
            <person name="Priest M."/>
            <person name="Roberts A."/>
            <person name="Saif S."/>
            <person name="Shea T."/>
            <person name="Sisk P."/>
            <person name="Stolte C."/>
            <person name="Sykes S."/>
            <person name="Wortman J."/>
            <person name="Nusbaum C."/>
            <person name="Birren B."/>
        </authorList>
    </citation>
    <scope>NUCLEOTIDE SEQUENCE [LARGE SCALE GENOMIC DNA]</scope>
    <source>
        <strain evidence="4 5">ATCC 38327</strain>
    </source>
</reference>
<accession>A0A0L0T1J0</accession>
<dbReference type="InterPro" id="IPR006073">
    <property type="entry name" value="GTP-bd"/>
</dbReference>
<organism evidence="4 5">
    <name type="scientific">Allomyces macrogynus (strain ATCC 38327)</name>
    <name type="common">Allomyces javanicus var. macrogynus</name>
    <dbReference type="NCBI Taxonomy" id="578462"/>
    <lineage>
        <taxon>Eukaryota</taxon>
        <taxon>Fungi</taxon>
        <taxon>Fungi incertae sedis</taxon>
        <taxon>Blastocladiomycota</taxon>
        <taxon>Blastocladiomycetes</taxon>
        <taxon>Blastocladiales</taxon>
        <taxon>Blastocladiaceae</taxon>
        <taxon>Allomyces</taxon>
    </lineage>
</organism>
<dbReference type="GO" id="GO:0005525">
    <property type="term" value="F:GTP binding"/>
    <property type="evidence" value="ECO:0007669"/>
    <property type="project" value="InterPro"/>
</dbReference>
<feature type="coiled-coil region" evidence="1">
    <location>
        <begin position="431"/>
        <end position="491"/>
    </location>
</feature>
<sequence length="619" mass="67337">MTTTSLHQDPKETVIVIGSAGVGTSTIINSHVDGVDATELSAPASGSDRFDGLNVFVAKGVEYVVSSGISGPMKRAHAAHIVCDNLRKPHGAKVIFVVCVDKETKKLRESDISLTHVVVSAFQNAAVEFGVVVNKVPDDADRSALRQQVMGTIKTDTCHPKDIAFCPLVPDLAESKNQSSPTAFAEVADLICDTPVAQLEPLDDCVSGGGAANLPFVNVLIGNPGSGKSTHINAVARECVTKAGVNAGAGIQHNTLLRFPIDGVTWIDTPGLSNITHWTRAAALITEALQHEKGHYRLIFVVTTNAGRLLSTDLAIMTIVLNAIHKKDVPYGIIVNKLSKRLHSLILNDADFCNEFVCSLNSGPYSTKDIFLALEVDDARDAEDYILPDVAMKSVLEFINGIPSITMQPNDVSAISATGFDEQESRLMAVVDKMIAENAKEREKMHKMHEEAMEQQRETFKRLLDDLKRQRKEAERQLEGAIQKADERQTLQKQIKEMETCKPEQQQQQQQQDLVKILEFVWEKIAEELPREQKRYENYQRGSGCFAGSVVKAATLMQQQATRGGARHDDAAALGLGLEAGATRGHSRDLQIGALPVGENDATGNSDVVQPDHGDENLC</sequence>
<dbReference type="SUPFAM" id="SSF52540">
    <property type="entry name" value="P-loop containing nucleoside triphosphate hydrolases"/>
    <property type="match status" value="1"/>
</dbReference>
<dbReference type="Gene3D" id="3.40.50.300">
    <property type="entry name" value="P-loop containing nucleotide triphosphate hydrolases"/>
    <property type="match status" value="1"/>
</dbReference>
<reference evidence="5" key="2">
    <citation type="submission" date="2009-11" db="EMBL/GenBank/DDBJ databases">
        <title>The Genome Sequence of Allomyces macrogynus strain ATCC 38327.</title>
        <authorList>
            <consortium name="The Broad Institute Genome Sequencing Platform"/>
            <person name="Russ C."/>
            <person name="Cuomo C."/>
            <person name="Shea T."/>
            <person name="Young S.K."/>
            <person name="Zeng Q."/>
            <person name="Koehrsen M."/>
            <person name="Haas B."/>
            <person name="Borodovsky M."/>
            <person name="Guigo R."/>
            <person name="Alvarado L."/>
            <person name="Berlin A."/>
            <person name="Borenstein D."/>
            <person name="Chen Z."/>
            <person name="Engels R."/>
            <person name="Freedman E."/>
            <person name="Gellesch M."/>
            <person name="Goldberg J."/>
            <person name="Griggs A."/>
            <person name="Gujja S."/>
            <person name="Heiman D."/>
            <person name="Hepburn T."/>
            <person name="Howarth C."/>
            <person name="Jen D."/>
            <person name="Larson L."/>
            <person name="Lewis B."/>
            <person name="Mehta T."/>
            <person name="Park D."/>
            <person name="Pearson M."/>
            <person name="Roberts A."/>
            <person name="Saif S."/>
            <person name="Shenoy N."/>
            <person name="Sisk P."/>
            <person name="Stolte C."/>
            <person name="Sykes S."/>
            <person name="Walk T."/>
            <person name="White J."/>
            <person name="Yandava C."/>
            <person name="Burger G."/>
            <person name="Gray M.W."/>
            <person name="Holland P.W.H."/>
            <person name="King N."/>
            <person name="Lang F.B.F."/>
            <person name="Roger A.J."/>
            <person name="Ruiz-Trillo I."/>
            <person name="Lander E."/>
            <person name="Nusbaum C."/>
        </authorList>
    </citation>
    <scope>NUCLEOTIDE SEQUENCE [LARGE SCALE GENOMIC DNA]</scope>
    <source>
        <strain evidence="5">ATCC 38327</strain>
    </source>
</reference>
<dbReference type="STRING" id="578462.A0A0L0T1J0"/>
<evidence type="ECO:0000256" key="1">
    <source>
        <dbReference type="SAM" id="Coils"/>
    </source>
</evidence>
<feature type="domain" description="G" evidence="3">
    <location>
        <begin position="219"/>
        <end position="337"/>
    </location>
</feature>
<proteinExistence type="predicted"/>
<dbReference type="InterPro" id="IPR027417">
    <property type="entry name" value="P-loop_NTPase"/>
</dbReference>
<protein>
    <recommendedName>
        <fullName evidence="3">G domain-containing protein</fullName>
    </recommendedName>
</protein>
<evidence type="ECO:0000256" key="2">
    <source>
        <dbReference type="SAM" id="MobiDB-lite"/>
    </source>
</evidence>